<proteinExistence type="predicted"/>
<dbReference type="AlphaFoldDB" id="A0A482WIV0"/>
<comment type="caution">
    <text evidence="2">The sequence shown here is derived from an EMBL/GenBank/DDBJ whole genome shotgun (WGS) entry which is preliminary data.</text>
</comment>
<accession>A0A482WIV0</accession>
<evidence type="ECO:0000256" key="1">
    <source>
        <dbReference type="SAM" id="MobiDB-lite"/>
    </source>
</evidence>
<organism evidence="2 3">
    <name type="scientific">Laodelphax striatellus</name>
    <name type="common">Small brown planthopper</name>
    <name type="synonym">Delphax striatella</name>
    <dbReference type="NCBI Taxonomy" id="195883"/>
    <lineage>
        <taxon>Eukaryota</taxon>
        <taxon>Metazoa</taxon>
        <taxon>Ecdysozoa</taxon>
        <taxon>Arthropoda</taxon>
        <taxon>Hexapoda</taxon>
        <taxon>Insecta</taxon>
        <taxon>Pterygota</taxon>
        <taxon>Neoptera</taxon>
        <taxon>Paraneoptera</taxon>
        <taxon>Hemiptera</taxon>
        <taxon>Auchenorrhyncha</taxon>
        <taxon>Fulgoroidea</taxon>
        <taxon>Delphacidae</taxon>
        <taxon>Criomorphinae</taxon>
        <taxon>Laodelphax</taxon>
    </lineage>
</organism>
<gene>
    <name evidence="2" type="ORF">LSTR_LSTR016295</name>
</gene>
<dbReference type="InParanoid" id="A0A482WIV0"/>
<dbReference type="EMBL" id="QKKF02034010">
    <property type="protein sequence ID" value="RZF33445.1"/>
    <property type="molecule type" value="Genomic_DNA"/>
</dbReference>
<dbReference type="OrthoDB" id="6603036at2759"/>
<name>A0A482WIV0_LAOST</name>
<feature type="region of interest" description="Disordered" evidence="1">
    <location>
        <begin position="52"/>
        <end position="80"/>
    </location>
</feature>
<dbReference type="STRING" id="195883.A0A482WIV0"/>
<reference evidence="2 3" key="1">
    <citation type="journal article" date="2017" name="Gigascience">
        <title>Genome sequence of the small brown planthopper, Laodelphax striatellus.</title>
        <authorList>
            <person name="Zhu J."/>
            <person name="Jiang F."/>
            <person name="Wang X."/>
            <person name="Yang P."/>
            <person name="Bao Y."/>
            <person name="Zhao W."/>
            <person name="Wang W."/>
            <person name="Lu H."/>
            <person name="Wang Q."/>
            <person name="Cui N."/>
            <person name="Li J."/>
            <person name="Chen X."/>
            <person name="Luo L."/>
            <person name="Yu J."/>
            <person name="Kang L."/>
            <person name="Cui F."/>
        </authorList>
    </citation>
    <scope>NUCLEOTIDE SEQUENCE [LARGE SCALE GENOMIC DNA]</scope>
    <source>
        <strain evidence="2">Lst14</strain>
    </source>
</reference>
<sequence length="155" mass="17295">MRFYQIRNRSQSPCYLVGSVFFARVGEVLPRCMPRRQQPLLCSCDRERRKSQSQSMARSVSRESVRSGQPHLPPPAAPLLLTTSPSSRIIRQSSQPEASCCHHHYAHAQTASASLRQLREPGDGIAVIAADSLRINGAIRQFKQVSLDLNIISTQ</sequence>
<evidence type="ECO:0000313" key="2">
    <source>
        <dbReference type="EMBL" id="RZF33445.1"/>
    </source>
</evidence>
<evidence type="ECO:0000313" key="3">
    <source>
        <dbReference type="Proteomes" id="UP000291343"/>
    </source>
</evidence>
<keyword evidence="3" id="KW-1185">Reference proteome</keyword>
<protein>
    <submittedName>
        <fullName evidence="2">Uncharacterized protein</fullName>
    </submittedName>
</protein>
<dbReference type="Proteomes" id="UP000291343">
    <property type="component" value="Unassembled WGS sequence"/>
</dbReference>